<accession>A0A5N6THL7</accession>
<evidence type="ECO:0000313" key="1">
    <source>
        <dbReference type="EMBL" id="KAE8145750.1"/>
    </source>
</evidence>
<dbReference type="EMBL" id="ML742316">
    <property type="protein sequence ID" value="KAE8145750.1"/>
    <property type="molecule type" value="Genomic_DNA"/>
</dbReference>
<protein>
    <submittedName>
        <fullName evidence="1">Uncharacterized protein</fullName>
    </submittedName>
</protein>
<dbReference type="AlphaFoldDB" id="A0A5N6THL7"/>
<dbReference type="Proteomes" id="UP000325780">
    <property type="component" value="Unassembled WGS sequence"/>
</dbReference>
<evidence type="ECO:0000313" key="2">
    <source>
        <dbReference type="Proteomes" id="UP000325780"/>
    </source>
</evidence>
<gene>
    <name evidence="1" type="ORF">BDV25DRAFT_163958</name>
</gene>
<name>A0A5N6THL7_ASPAV</name>
<keyword evidence="2" id="KW-1185">Reference proteome</keyword>
<proteinExistence type="predicted"/>
<organism evidence="1 2">
    <name type="scientific">Aspergillus avenaceus</name>
    <dbReference type="NCBI Taxonomy" id="36643"/>
    <lineage>
        <taxon>Eukaryota</taxon>
        <taxon>Fungi</taxon>
        <taxon>Dikarya</taxon>
        <taxon>Ascomycota</taxon>
        <taxon>Pezizomycotina</taxon>
        <taxon>Eurotiomycetes</taxon>
        <taxon>Eurotiomycetidae</taxon>
        <taxon>Eurotiales</taxon>
        <taxon>Aspergillaceae</taxon>
        <taxon>Aspergillus</taxon>
        <taxon>Aspergillus subgen. Circumdati</taxon>
    </lineage>
</organism>
<sequence>MPSSLKRSHCGSGWIGFYLRSTPIVGFVTVNVGFRGDAIRIFIAISIELHEVYRL</sequence>
<reference evidence="1 2" key="1">
    <citation type="submission" date="2019-04" db="EMBL/GenBank/DDBJ databases">
        <title>Friends and foes A comparative genomics study of 23 Aspergillus species from section Flavi.</title>
        <authorList>
            <consortium name="DOE Joint Genome Institute"/>
            <person name="Kjaerbolling I."/>
            <person name="Vesth T."/>
            <person name="Frisvad J.C."/>
            <person name="Nybo J.L."/>
            <person name="Theobald S."/>
            <person name="Kildgaard S."/>
            <person name="Isbrandt T."/>
            <person name="Kuo A."/>
            <person name="Sato A."/>
            <person name="Lyhne E.K."/>
            <person name="Kogle M.E."/>
            <person name="Wiebenga A."/>
            <person name="Kun R.S."/>
            <person name="Lubbers R.J."/>
            <person name="Makela M.R."/>
            <person name="Barry K."/>
            <person name="Chovatia M."/>
            <person name="Clum A."/>
            <person name="Daum C."/>
            <person name="Haridas S."/>
            <person name="He G."/>
            <person name="LaButti K."/>
            <person name="Lipzen A."/>
            <person name="Mondo S."/>
            <person name="Riley R."/>
            <person name="Salamov A."/>
            <person name="Simmons B.A."/>
            <person name="Magnuson J.K."/>
            <person name="Henrissat B."/>
            <person name="Mortensen U.H."/>
            <person name="Larsen T.O."/>
            <person name="Devries R.P."/>
            <person name="Grigoriev I.V."/>
            <person name="Machida M."/>
            <person name="Baker S.E."/>
            <person name="Andersen M.R."/>
        </authorList>
    </citation>
    <scope>NUCLEOTIDE SEQUENCE [LARGE SCALE GENOMIC DNA]</scope>
    <source>
        <strain evidence="1 2">IBT 18842</strain>
    </source>
</reference>